<dbReference type="PANTHER" id="PTHR43695">
    <property type="entry name" value="PUTATIVE (AFU_ORTHOLOGUE AFUA_2G17250)-RELATED"/>
    <property type="match status" value="1"/>
</dbReference>
<dbReference type="GO" id="GO:0016787">
    <property type="term" value="F:hydrolase activity"/>
    <property type="evidence" value="ECO:0007669"/>
    <property type="project" value="InterPro"/>
</dbReference>
<accession>A0A6A6SSK8</accession>
<dbReference type="OrthoDB" id="5041285at2759"/>
<dbReference type="Pfam" id="PF13472">
    <property type="entry name" value="Lipase_GDSL_2"/>
    <property type="match status" value="1"/>
</dbReference>
<reference evidence="2" key="1">
    <citation type="journal article" date="2020" name="Stud. Mycol.">
        <title>101 Dothideomycetes genomes: a test case for predicting lifestyles and emergence of pathogens.</title>
        <authorList>
            <person name="Haridas S."/>
            <person name="Albert R."/>
            <person name="Binder M."/>
            <person name="Bloem J."/>
            <person name="Labutti K."/>
            <person name="Salamov A."/>
            <person name="Andreopoulos B."/>
            <person name="Baker S."/>
            <person name="Barry K."/>
            <person name="Bills G."/>
            <person name="Bluhm B."/>
            <person name="Cannon C."/>
            <person name="Castanera R."/>
            <person name="Culley D."/>
            <person name="Daum C."/>
            <person name="Ezra D."/>
            <person name="Gonzalez J."/>
            <person name="Henrissat B."/>
            <person name="Kuo A."/>
            <person name="Liang C."/>
            <person name="Lipzen A."/>
            <person name="Lutzoni F."/>
            <person name="Magnuson J."/>
            <person name="Mondo S."/>
            <person name="Nolan M."/>
            <person name="Ohm R."/>
            <person name="Pangilinan J."/>
            <person name="Park H.-J."/>
            <person name="Ramirez L."/>
            <person name="Alfaro M."/>
            <person name="Sun H."/>
            <person name="Tritt A."/>
            <person name="Yoshinaga Y."/>
            <person name="Zwiers L.-H."/>
            <person name="Turgeon B."/>
            <person name="Goodwin S."/>
            <person name="Spatafora J."/>
            <person name="Crous P."/>
            <person name="Grigoriev I."/>
        </authorList>
    </citation>
    <scope>NUCLEOTIDE SEQUENCE</scope>
    <source>
        <strain evidence="2">CBS 122681</strain>
    </source>
</reference>
<protein>
    <submittedName>
        <fullName evidence="2">Carbohydrate esterase family 12 protein</fullName>
    </submittedName>
</protein>
<dbReference type="Gene3D" id="3.40.50.1110">
    <property type="entry name" value="SGNH hydrolase"/>
    <property type="match status" value="1"/>
</dbReference>
<evidence type="ECO:0000313" key="3">
    <source>
        <dbReference type="Proteomes" id="UP000799324"/>
    </source>
</evidence>
<dbReference type="InterPro" id="IPR013830">
    <property type="entry name" value="SGNH_hydro"/>
</dbReference>
<evidence type="ECO:0000259" key="1">
    <source>
        <dbReference type="Pfam" id="PF13472"/>
    </source>
</evidence>
<organism evidence="2 3">
    <name type="scientific">Lophiostoma macrostomum CBS 122681</name>
    <dbReference type="NCBI Taxonomy" id="1314788"/>
    <lineage>
        <taxon>Eukaryota</taxon>
        <taxon>Fungi</taxon>
        <taxon>Dikarya</taxon>
        <taxon>Ascomycota</taxon>
        <taxon>Pezizomycotina</taxon>
        <taxon>Dothideomycetes</taxon>
        <taxon>Pleosporomycetidae</taxon>
        <taxon>Pleosporales</taxon>
        <taxon>Lophiostomataceae</taxon>
        <taxon>Lophiostoma</taxon>
    </lineage>
</organism>
<feature type="domain" description="SGNH hydrolase-type esterase" evidence="1">
    <location>
        <begin position="31"/>
        <end position="205"/>
    </location>
</feature>
<name>A0A6A6SSK8_9PLEO</name>
<dbReference type="PANTHER" id="PTHR43695:SF2">
    <property type="entry name" value="PUTATIVE (AFU_ORTHOLOGUE AFUA_2G17250)-RELATED"/>
    <property type="match status" value="1"/>
</dbReference>
<proteinExistence type="predicted"/>
<dbReference type="InterPro" id="IPR037459">
    <property type="entry name" value="RhgT-like"/>
</dbReference>
<dbReference type="SUPFAM" id="SSF52266">
    <property type="entry name" value="SGNH hydrolase"/>
    <property type="match status" value="1"/>
</dbReference>
<dbReference type="Proteomes" id="UP000799324">
    <property type="component" value="Unassembled WGS sequence"/>
</dbReference>
<evidence type="ECO:0000313" key="2">
    <source>
        <dbReference type="EMBL" id="KAF2649981.1"/>
    </source>
</evidence>
<keyword evidence="3" id="KW-1185">Reference proteome</keyword>
<gene>
    <name evidence="2" type="ORF">K491DRAFT_667991</name>
</gene>
<dbReference type="AlphaFoldDB" id="A0A6A6SSK8"/>
<sequence length="244" mass="26139">MRLLIPFLLPLTFASPLFSRADKGVYFLLAGDSTTAPKGGWGDGFLATTVASGSSGHNYGHSGATTASFRAGGDWGKVVKDIGTYKSSYDVYVTIQFGHNDQKTNSGVTIDMFKTNLKKFADEATAAGATPVLLTPLTRRNFQNGKVIENLADQRAATLSVAQTNNIKYIDLNLASETYVNALGKTEASKYNLASDDWTHLNEWGGVVFARIVSDLLVEKFPEFASAVKPNATMSALIKAGKPA</sequence>
<dbReference type="EMBL" id="MU004471">
    <property type="protein sequence ID" value="KAF2649981.1"/>
    <property type="molecule type" value="Genomic_DNA"/>
</dbReference>
<dbReference type="CDD" id="cd01821">
    <property type="entry name" value="Rhamnogalacturan_acetylesterase_like"/>
    <property type="match status" value="1"/>
</dbReference>
<dbReference type="InterPro" id="IPR036514">
    <property type="entry name" value="SGNH_hydro_sf"/>
</dbReference>